<evidence type="ECO:0000313" key="3">
    <source>
        <dbReference type="EMBL" id="AJG98229.1"/>
    </source>
</evidence>
<evidence type="ECO:0000256" key="1">
    <source>
        <dbReference type="ARBA" id="ARBA00006484"/>
    </source>
</evidence>
<evidence type="ECO:0000313" key="4">
    <source>
        <dbReference type="Proteomes" id="UP000031866"/>
    </source>
</evidence>
<dbReference type="InterPro" id="IPR002347">
    <property type="entry name" value="SDR_fam"/>
</dbReference>
<dbReference type="RefSeq" id="WP_041895477.1">
    <property type="nucleotide sequence ID" value="NZ_CP010086.2"/>
</dbReference>
<dbReference type="GO" id="GO:0016491">
    <property type="term" value="F:oxidoreductase activity"/>
    <property type="evidence" value="ECO:0007669"/>
    <property type="project" value="UniProtKB-KW"/>
</dbReference>
<dbReference type="PRINTS" id="PR00081">
    <property type="entry name" value="GDHRDH"/>
</dbReference>
<reference evidence="4" key="1">
    <citation type="submission" date="2014-12" db="EMBL/GenBank/DDBJ databases">
        <title>Genome sequence of Clostridium beijerinckii strain 59B.</title>
        <authorList>
            <person name="Little G.T."/>
            <person name="Minton N.P."/>
        </authorList>
    </citation>
    <scope>NUCLEOTIDE SEQUENCE [LARGE SCALE GENOMIC DNA]</scope>
    <source>
        <strain evidence="4">59B</strain>
    </source>
</reference>
<dbReference type="SUPFAM" id="SSF51735">
    <property type="entry name" value="NAD(P)-binding Rossmann-fold domains"/>
    <property type="match status" value="1"/>
</dbReference>
<dbReference type="Pfam" id="PF13561">
    <property type="entry name" value="adh_short_C2"/>
    <property type="match status" value="1"/>
</dbReference>
<organism evidence="3 4">
    <name type="scientific">Clostridium beijerinckii</name>
    <name type="common">Clostridium MP</name>
    <dbReference type="NCBI Taxonomy" id="1520"/>
    <lineage>
        <taxon>Bacteria</taxon>
        <taxon>Bacillati</taxon>
        <taxon>Bacillota</taxon>
        <taxon>Clostridia</taxon>
        <taxon>Eubacteriales</taxon>
        <taxon>Clostridiaceae</taxon>
        <taxon>Clostridium</taxon>
    </lineage>
</organism>
<sequence>MKDYFGYKDKVCVVTGAASGMGKSTTEMLVDLGAKVYALDWNEVDVDGIEKYIHVNLSKKDSIDKAFALIPENIDSFFGIAGVSGVNTDFNKTFIIDFVANKYISETYLTKRMNEGSAIVFITSTGGLGWEKEGNKKEYFPLVEAKTWEDTITTLQGLNLNILPGNLGYFLGKLAMNYYVAHLQAMFAPKHVRVNAVLPGSTETGMKDEFSTLAGGSNNLLKYTGYAGRLASSREMGEPIVFLNSNMASYISGELLVVDYGSAILTQSGIQQDPMDGTTFDMIKSHFTKK</sequence>
<gene>
    <name evidence="3" type="ORF">LF65_01624</name>
</gene>
<dbReference type="KEGG" id="cbei:LF65_01624"/>
<dbReference type="AlphaFoldDB" id="A0A0B5Q7V9"/>
<dbReference type="Proteomes" id="UP000031866">
    <property type="component" value="Chromosome"/>
</dbReference>
<dbReference type="STRING" id="1520.LF65_01624"/>
<name>A0A0B5Q7V9_CLOBE</name>
<dbReference type="EMBL" id="CP010086">
    <property type="protein sequence ID" value="AJG98229.1"/>
    <property type="molecule type" value="Genomic_DNA"/>
</dbReference>
<dbReference type="InterPro" id="IPR036291">
    <property type="entry name" value="NAD(P)-bd_dom_sf"/>
</dbReference>
<proteinExistence type="inferred from homology"/>
<dbReference type="PANTHER" id="PTHR24321">
    <property type="entry name" value="DEHYDROGENASES, SHORT CHAIN"/>
    <property type="match status" value="1"/>
</dbReference>
<accession>A0A0B5Q7V9</accession>
<dbReference type="Gene3D" id="3.40.50.720">
    <property type="entry name" value="NAD(P)-binding Rossmann-like Domain"/>
    <property type="match status" value="1"/>
</dbReference>
<comment type="similarity">
    <text evidence="1">Belongs to the short-chain dehydrogenases/reductases (SDR) family.</text>
</comment>
<keyword evidence="2" id="KW-0560">Oxidoreductase</keyword>
<dbReference type="Pfam" id="PF00106">
    <property type="entry name" value="adh_short"/>
    <property type="match status" value="1"/>
</dbReference>
<dbReference type="PANTHER" id="PTHR24321:SF8">
    <property type="entry name" value="ESTRADIOL 17-BETA-DEHYDROGENASE 8-RELATED"/>
    <property type="match status" value="1"/>
</dbReference>
<protein>
    <submittedName>
        <fullName evidence="3">Uncharacterized protein</fullName>
    </submittedName>
</protein>
<evidence type="ECO:0000256" key="2">
    <source>
        <dbReference type="ARBA" id="ARBA00023002"/>
    </source>
</evidence>